<gene>
    <name evidence="3" type="ORF">BN948_00927</name>
</gene>
<evidence type="ECO:0000313" key="3">
    <source>
        <dbReference type="EMBL" id="CDN86522.1"/>
    </source>
</evidence>
<dbReference type="PANTHER" id="PTHR42928">
    <property type="entry name" value="TRICARBOXYLATE-BINDING PROTEIN"/>
    <property type="match status" value="1"/>
</dbReference>
<keyword evidence="2" id="KW-0732">Signal</keyword>
<evidence type="ECO:0000256" key="2">
    <source>
        <dbReference type="SAM" id="SignalP"/>
    </source>
</evidence>
<protein>
    <recommendedName>
        <fullName evidence="5">ABC transporter substrate-binding protein</fullName>
    </recommendedName>
</protein>
<dbReference type="RefSeq" id="WP_009517588.1">
    <property type="nucleotide sequence ID" value="NZ_CCAE010000004.1"/>
</dbReference>
<dbReference type="Proteomes" id="UP000028878">
    <property type="component" value="Unassembled WGS sequence"/>
</dbReference>
<name>A0A1L1P9I5_HYDIT</name>
<feature type="signal peptide" evidence="2">
    <location>
        <begin position="1"/>
        <end position="23"/>
    </location>
</feature>
<reference evidence="4" key="2">
    <citation type="submission" date="2014-11" db="EMBL/GenBank/DDBJ databases">
        <title>Draft genome sequence of Hydrogenophaga intermedia S1.</title>
        <authorList>
            <person name="Gan H.M."/>
            <person name="Chew T.H."/>
            <person name="Stolz A."/>
        </authorList>
    </citation>
    <scope>NUCLEOTIDE SEQUENCE [LARGE SCALE GENOMIC DNA]</scope>
    <source>
        <strain evidence="4">S1</strain>
    </source>
</reference>
<sequence length="324" mass="33575" precursor="true">MNANRRQATVALLALAASRLARATPPWPARPLRLIVVYPPGGLSDGLARAIADGLAARLGVPVHVDNRAGGGGVVGLQALARAVPDGHTLAFSATSPLTLRPHLGPVGFDPLRDVAPVASAMVTPVLLVGTPAFTGERFADLLQQARERPRALRWATSGVATAGHLVLEQVQAGAGIAVTHVPYKGGGQQLNDALSGQFELLSTNVAPLQLQHVAAGRFKPLAVGAPRRLDVLPEVPTFAELGLPQANIGSLFGLFAPGGTPLALLDRLNAEINQVLASPAIRDRLVASDNLPAIDDRAAFARRIAEALRAGPEANPPAPGARR</sequence>
<dbReference type="AlphaFoldDB" id="A0A1L1P9I5"/>
<dbReference type="CDD" id="cd07012">
    <property type="entry name" value="PBP2_Bug_TTT"/>
    <property type="match status" value="1"/>
</dbReference>
<dbReference type="PIRSF" id="PIRSF017082">
    <property type="entry name" value="YflP"/>
    <property type="match status" value="1"/>
</dbReference>
<dbReference type="Gene3D" id="3.40.190.10">
    <property type="entry name" value="Periplasmic binding protein-like II"/>
    <property type="match status" value="1"/>
</dbReference>
<evidence type="ECO:0000256" key="1">
    <source>
        <dbReference type="ARBA" id="ARBA00006987"/>
    </source>
</evidence>
<accession>A0A1L1P9I5</accession>
<feature type="chain" id="PRO_5009681264" description="ABC transporter substrate-binding protein" evidence="2">
    <location>
        <begin position="24"/>
        <end position="324"/>
    </location>
</feature>
<evidence type="ECO:0000313" key="4">
    <source>
        <dbReference type="Proteomes" id="UP000028878"/>
    </source>
</evidence>
<dbReference type="PANTHER" id="PTHR42928:SF5">
    <property type="entry name" value="BLR1237 PROTEIN"/>
    <property type="match status" value="1"/>
</dbReference>
<dbReference type="Gene3D" id="3.40.190.150">
    <property type="entry name" value="Bordetella uptake gene, domain 1"/>
    <property type="match status" value="1"/>
</dbReference>
<keyword evidence="4" id="KW-1185">Reference proteome</keyword>
<comment type="similarity">
    <text evidence="1">Belongs to the UPF0065 (bug) family.</text>
</comment>
<dbReference type="InterPro" id="IPR042100">
    <property type="entry name" value="Bug_dom1"/>
</dbReference>
<reference evidence="4" key="1">
    <citation type="submission" date="2014-02" db="EMBL/GenBank/DDBJ databases">
        <authorList>
            <person name="Gan H."/>
        </authorList>
    </citation>
    <scope>NUCLEOTIDE SEQUENCE [LARGE SCALE GENOMIC DNA]</scope>
    <source>
        <strain evidence="4">S1</strain>
    </source>
</reference>
<dbReference type="InterPro" id="IPR005064">
    <property type="entry name" value="BUG"/>
</dbReference>
<proteinExistence type="inferred from homology"/>
<dbReference type="Pfam" id="PF03401">
    <property type="entry name" value="TctC"/>
    <property type="match status" value="1"/>
</dbReference>
<dbReference type="EMBL" id="CCAE010000004">
    <property type="protein sequence ID" value="CDN86522.1"/>
    <property type="molecule type" value="Genomic_DNA"/>
</dbReference>
<evidence type="ECO:0008006" key="5">
    <source>
        <dbReference type="Google" id="ProtNLM"/>
    </source>
</evidence>
<organism evidence="3 4">
    <name type="scientific">Hydrogenophaga intermedia</name>
    <dbReference type="NCBI Taxonomy" id="65786"/>
    <lineage>
        <taxon>Bacteria</taxon>
        <taxon>Pseudomonadati</taxon>
        <taxon>Pseudomonadota</taxon>
        <taxon>Betaproteobacteria</taxon>
        <taxon>Burkholderiales</taxon>
        <taxon>Comamonadaceae</taxon>
        <taxon>Hydrogenophaga</taxon>
    </lineage>
</organism>